<keyword evidence="13" id="KW-0670">Pyruvate</keyword>
<dbReference type="SUPFAM" id="SSF51230">
    <property type="entry name" value="Single hybrid motif"/>
    <property type="match status" value="3"/>
</dbReference>
<dbReference type="NCBIfam" id="TIGR01348">
    <property type="entry name" value="PDHac_trf_long"/>
    <property type="match status" value="1"/>
</dbReference>
<feature type="domain" description="Lipoyl-binding" evidence="11">
    <location>
        <begin position="205"/>
        <end position="278"/>
    </location>
</feature>
<dbReference type="GO" id="GO:0006086">
    <property type="term" value="P:pyruvate decarboxylation to acetyl-CoA"/>
    <property type="evidence" value="ECO:0007669"/>
    <property type="project" value="UniProtKB-UniRule"/>
</dbReference>
<evidence type="ECO:0000313" key="13">
    <source>
        <dbReference type="EMBL" id="OQP34310.1"/>
    </source>
</evidence>
<keyword evidence="6 9" id="KW-0012">Acyltransferase</keyword>
<dbReference type="GO" id="GO:0004742">
    <property type="term" value="F:dihydrolipoyllysine-residue acetyltransferase activity"/>
    <property type="evidence" value="ECO:0007669"/>
    <property type="project" value="UniProtKB-UniRule"/>
</dbReference>
<dbReference type="InterPro" id="IPR006256">
    <property type="entry name" value="AcTrfase_Pyrv_DH_cplx"/>
</dbReference>
<dbReference type="InterPro" id="IPR050743">
    <property type="entry name" value="2-oxoacid_DH_E2_comp"/>
</dbReference>
<dbReference type="Gene3D" id="4.10.320.10">
    <property type="entry name" value="E3-binding domain"/>
    <property type="match status" value="1"/>
</dbReference>
<keyword evidence="5 9" id="KW-0450">Lipoyl</keyword>
<dbReference type="InterPro" id="IPR023213">
    <property type="entry name" value="CAT-like_dom_sf"/>
</dbReference>
<dbReference type="InterPro" id="IPR004167">
    <property type="entry name" value="PSBD"/>
</dbReference>
<protein>
    <recommendedName>
        <fullName evidence="9">Acetyltransferase component of pyruvate dehydrogenase complex</fullName>
        <ecNumber evidence="9">2.3.1.12</ecNumber>
    </recommendedName>
</protein>
<dbReference type="InterPro" id="IPR003016">
    <property type="entry name" value="2-oxoA_DH_lipoyl-BS"/>
</dbReference>
<dbReference type="Gene3D" id="2.40.50.100">
    <property type="match status" value="3"/>
</dbReference>
<accession>A0A1V9DKF2</accession>
<comment type="catalytic activity">
    <reaction evidence="8 9">
        <text>N(6)-[(R)-dihydrolipoyl]-L-lysyl-[protein] + acetyl-CoA = N(6)-[(R)-S(8)-acetyldihydrolipoyl]-L-lysyl-[protein] + CoA</text>
        <dbReference type="Rhea" id="RHEA:17017"/>
        <dbReference type="Rhea" id="RHEA-COMP:10475"/>
        <dbReference type="Rhea" id="RHEA-COMP:10478"/>
        <dbReference type="ChEBI" id="CHEBI:57287"/>
        <dbReference type="ChEBI" id="CHEBI:57288"/>
        <dbReference type="ChEBI" id="CHEBI:83100"/>
        <dbReference type="ChEBI" id="CHEBI:83111"/>
        <dbReference type="EC" id="2.3.1.12"/>
    </reaction>
</comment>
<evidence type="ECO:0000256" key="6">
    <source>
        <dbReference type="ARBA" id="ARBA00023315"/>
    </source>
</evidence>
<feature type="domain" description="Lipoyl-binding" evidence="11">
    <location>
        <begin position="104"/>
        <end position="177"/>
    </location>
</feature>
<dbReference type="PANTHER" id="PTHR43178:SF2">
    <property type="entry name" value="DIHYDROLIPOYLLYSINE-RESIDUE ACETYLTRANSFERASE COMPONENT OF PYRUVATE DEHYDROGENASE COMPLEX"/>
    <property type="match status" value="1"/>
</dbReference>
<dbReference type="InterPro" id="IPR036625">
    <property type="entry name" value="E3-bd_dom_sf"/>
</dbReference>
<dbReference type="AlphaFoldDB" id="A0A1V9DKF2"/>
<dbReference type="GO" id="GO:0031405">
    <property type="term" value="F:lipoic acid binding"/>
    <property type="evidence" value="ECO:0007669"/>
    <property type="project" value="TreeGrafter"/>
</dbReference>
<dbReference type="Pfam" id="PF00198">
    <property type="entry name" value="2-oxoacid_dh"/>
    <property type="match status" value="1"/>
</dbReference>
<evidence type="ECO:0000259" key="12">
    <source>
        <dbReference type="PROSITE" id="PS51826"/>
    </source>
</evidence>
<dbReference type="InterPro" id="IPR011053">
    <property type="entry name" value="Single_hybrid_motif"/>
</dbReference>
<dbReference type="PROSITE" id="PS51826">
    <property type="entry name" value="PSBD"/>
    <property type="match status" value="1"/>
</dbReference>
<dbReference type="SUPFAM" id="SSF47005">
    <property type="entry name" value="Peripheral subunit-binding domain of 2-oxo acid dehydrogenase complex"/>
    <property type="match status" value="1"/>
</dbReference>
<evidence type="ECO:0000313" key="14">
    <source>
        <dbReference type="Proteomes" id="UP000192769"/>
    </source>
</evidence>
<gene>
    <name evidence="13" type="primary">aceF</name>
    <name evidence="13" type="ORF">B2J69_09220</name>
</gene>
<dbReference type="Pfam" id="PF00364">
    <property type="entry name" value="Biotin_lipoyl"/>
    <property type="match status" value="3"/>
</dbReference>
<dbReference type="Pfam" id="PF02817">
    <property type="entry name" value="E3_binding"/>
    <property type="match status" value="1"/>
</dbReference>
<keyword evidence="14" id="KW-1185">Reference proteome</keyword>
<dbReference type="GO" id="GO:0005737">
    <property type="term" value="C:cytoplasm"/>
    <property type="evidence" value="ECO:0007669"/>
    <property type="project" value="TreeGrafter"/>
</dbReference>
<dbReference type="RefSeq" id="WP_081138536.1">
    <property type="nucleotide sequence ID" value="NZ_MWUE01000013.1"/>
</dbReference>
<dbReference type="FunFam" id="2.40.50.100:FF:000009">
    <property type="entry name" value="Acetyltransferase component of pyruvate dehydrogenase complex"/>
    <property type="match status" value="3"/>
</dbReference>
<keyword evidence="4" id="KW-0677">Repeat</keyword>
<comment type="cofactor">
    <cofactor evidence="9">
        <name>(R)-lipoate</name>
        <dbReference type="ChEBI" id="CHEBI:83088"/>
    </cofactor>
    <text evidence="9">Binds 3 lipoyl cofactors covalently.</text>
</comment>
<proteinExistence type="inferred from homology"/>
<comment type="subunit">
    <text evidence="2 9">Forms a 24-polypeptide structural core with octahedral symmetry.</text>
</comment>
<dbReference type="GO" id="GO:0045254">
    <property type="term" value="C:pyruvate dehydrogenase complex"/>
    <property type="evidence" value="ECO:0007669"/>
    <property type="project" value="UniProtKB-UniRule"/>
</dbReference>
<sequence>MATEIKVPDIGSDEVEVTEILVKVGDKVEAEQSLITVEGDKASMEVPSPQAGVVKEIKIATGDKVETGSLIMIFDAEGAADAVPAAEEKKAEAAPAPAAASTAAKEVNVPDIGGDEVEVTEILVKVGDKIEAEQSLLVVEGDKASMEVPAPFAGTVKEIKIETGAKVSTGSLIMIFEAEGAAPAAAAKPEVKEAATSAPAATAGAKEVNVPDIGGDEVEVTEVLVKVGDKVAAEQSLIVVEGDKASMEVPAPFAGTVKELKVATGDKVSTGSLIMVFEVEGAAKAEAPKQEAAPAQAPAKAEAPAAAAAPKADAKGDFAENDAYVHATPVIRRLAREFGVNLAKVKGTGRKGRILKEDVQSYVKDAVKRAEAAPAAAASGGSLPGLLPWPKVDFSKFGEVEEVELGRIQKISGANLSRNWVVIPHVTHFDKTDITDLEAFRKQQNAEAEKRKLDVKFTPVVFIMKAVAAALEQMPRFNSSLSEDAQRLTLKKYINIGVAVDTPNGLVVPVFKDVNKKGITELSRELMATSKKARDGKLTASDMQGGCFTISSLGGLGTTHFAPIVNAPEVAILGVSKSAMEPVWNGKEFVPRLMMPISLSFDHRVIDGADGARFITIIGNMLSDIRRLVM</sequence>
<feature type="region of interest" description="Disordered" evidence="10">
    <location>
        <begin position="288"/>
        <end position="308"/>
    </location>
</feature>
<organism evidence="13 14">
    <name type="scientific">Pantoea latae</name>
    <dbReference type="NCBI Taxonomy" id="1964541"/>
    <lineage>
        <taxon>Bacteria</taxon>
        <taxon>Pseudomonadati</taxon>
        <taxon>Pseudomonadota</taxon>
        <taxon>Gammaproteobacteria</taxon>
        <taxon>Enterobacterales</taxon>
        <taxon>Erwiniaceae</taxon>
        <taxon>Pantoea</taxon>
    </lineage>
</organism>
<dbReference type="CDD" id="cd06849">
    <property type="entry name" value="lipoyl_domain"/>
    <property type="match status" value="3"/>
</dbReference>
<dbReference type="NCBIfam" id="NF008814">
    <property type="entry name" value="PRK11854.1"/>
    <property type="match status" value="1"/>
</dbReference>
<dbReference type="InterPro" id="IPR001078">
    <property type="entry name" value="2-oxoacid_DH_actylTfrase"/>
</dbReference>
<dbReference type="PANTHER" id="PTHR43178">
    <property type="entry name" value="DIHYDROLIPOAMIDE ACETYLTRANSFERASE COMPONENT OF PYRUVATE DEHYDROGENASE COMPLEX"/>
    <property type="match status" value="1"/>
</dbReference>
<dbReference type="Proteomes" id="UP000192769">
    <property type="component" value="Unassembled WGS sequence"/>
</dbReference>
<dbReference type="FunFam" id="4.10.320.10:FF:000003">
    <property type="entry name" value="Acetyltransferase component of pyruvate dehydrogenase complex"/>
    <property type="match status" value="1"/>
</dbReference>
<comment type="function">
    <text evidence="7">The pyruvate dehydrogenase complex catalyzes the overall conversion of pyruvate to acetyl-CoA and CO(2). It contains multiple copies of three enzymatic components: pyruvate dehydrogenase (E1), dihydrolipoamide acetyltransferase (E2) and lipoamide dehydrogenase (E3).</text>
</comment>
<evidence type="ECO:0000256" key="7">
    <source>
        <dbReference type="ARBA" id="ARBA00025211"/>
    </source>
</evidence>
<dbReference type="InterPro" id="IPR000089">
    <property type="entry name" value="Biotin_lipoyl"/>
</dbReference>
<comment type="caution">
    <text evidence="13">The sequence shown here is derived from an EMBL/GenBank/DDBJ whole genome shotgun (WGS) entry which is preliminary data.</text>
</comment>
<dbReference type="OrthoDB" id="9805770at2"/>
<dbReference type="PROSITE" id="PS50968">
    <property type="entry name" value="BIOTINYL_LIPOYL"/>
    <property type="match status" value="3"/>
</dbReference>
<evidence type="ECO:0000256" key="8">
    <source>
        <dbReference type="ARBA" id="ARBA00048370"/>
    </source>
</evidence>
<evidence type="ECO:0000256" key="2">
    <source>
        <dbReference type="ARBA" id="ARBA00011484"/>
    </source>
</evidence>
<feature type="domain" description="Peripheral subunit-binding (PSBD)" evidence="12">
    <location>
        <begin position="326"/>
        <end position="363"/>
    </location>
</feature>
<dbReference type="SUPFAM" id="SSF52777">
    <property type="entry name" value="CoA-dependent acyltransferases"/>
    <property type="match status" value="1"/>
</dbReference>
<evidence type="ECO:0000256" key="10">
    <source>
        <dbReference type="SAM" id="MobiDB-lite"/>
    </source>
</evidence>
<name>A0A1V9DKF2_9GAMM</name>
<dbReference type="EC" id="2.3.1.12" evidence="9"/>
<feature type="domain" description="Lipoyl-binding" evidence="11">
    <location>
        <begin position="2"/>
        <end position="75"/>
    </location>
</feature>
<feature type="compositionally biased region" description="Low complexity" evidence="10">
    <location>
        <begin position="290"/>
        <end position="308"/>
    </location>
</feature>
<evidence type="ECO:0000256" key="4">
    <source>
        <dbReference type="ARBA" id="ARBA00022737"/>
    </source>
</evidence>
<evidence type="ECO:0000256" key="9">
    <source>
        <dbReference type="RuleBase" id="RU361137"/>
    </source>
</evidence>
<evidence type="ECO:0000256" key="5">
    <source>
        <dbReference type="ARBA" id="ARBA00022823"/>
    </source>
</evidence>
<keyword evidence="3 9" id="KW-0808">Transferase</keyword>
<evidence type="ECO:0000256" key="1">
    <source>
        <dbReference type="ARBA" id="ARBA00007317"/>
    </source>
</evidence>
<comment type="similarity">
    <text evidence="1 9">Belongs to the 2-oxoacid dehydrogenase family.</text>
</comment>
<dbReference type="PROSITE" id="PS00189">
    <property type="entry name" value="LIPOYL"/>
    <property type="match status" value="3"/>
</dbReference>
<reference evidence="13 14" key="1">
    <citation type="submission" date="2017-02" db="EMBL/GenBank/DDBJ databases">
        <title>Whole genome shotgun sequence of Pantoea agglomerans strain AS1 isolated from a cycad, Zamia floridana in Central Florida, USA.</title>
        <authorList>
            <person name="Lata P."/>
            <person name="Govindarajan S."/>
            <person name="Qi F."/>
            <person name="Li J.-L."/>
            <person name="Maurya S.K."/>
            <person name="Sahoo M.K."/>
        </authorList>
    </citation>
    <scope>NUCLEOTIDE SEQUENCE [LARGE SCALE GENOMIC DNA]</scope>
    <source>
        <strain evidence="13 14">AS1</strain>
    </source>
</reference>
<dbReference type="FunFam" id="3.30.559.10:FF:000004">
    <property type="entry name" value="Acetyltransferase component of pyruvate dehydrogenase complex"/>
    <property type="match status" value="1"/>
</dbReference>
<evidence type="ECO:0000256" key="3">
    <source>
        <dbReference type="ARBA" id="ARBA00022679"/>
    </source>
</evidence>
<dbReference type="Gene3D" id="3.30.559.10">
    <property type="entry name" value="Chloramphenicol acetyltransferase-like domain"/>
    <property type="match status" value="1"/>
</dbReference>
<evidence type="ECO:0000259" key="11">
    <source>
        <dbReference type="PROSITE" id="PS50968"/>
    </source>
</evidence>
<dbReference type="EMBL" id="MWUE01000013">
    <property type="protein sequence ID" value="OQP34310.1"/>
    <property type="molecule type" value="Genomic_DNA"/>
</dbReference>